<gene>
    <name evidence="1" type="ORF">EDC22_103106</name>
</gene>
<accession>A0A4R3MDG0</accession>
<protein>
    <submittedName>
        <fullName evidence="1">Uncharacterized protein</fullName>
    </submittedName>
</protein>
<keyword evidence="2" id="KW-1185">Reference proteome</keyword>
<sequence length="137" mass="14562">MSAPFRILDSDPFVPSVLDGMPFAAEFRYWTGGSGERYLTRAFPLELAAEFPGAPVVLAAVDEEGRREALWIGIAAGRQFDAALAAARSAGATEAHVHLLARGAVARVEVLRDLRAAAHPRASARRPDGARVVARAA</sequence>
<dbReference type="AlphaFoldDB" id="A0A4R3MDG0"/>
<evidence type="ECO:0000313" key="1">
    <source>
        <dbReference type="EMBL" id="TCT11794.1"/>
    </source>
</evidence>
<dbReference type="RefSeq" id="WP_132805709.1">
    <property type="nucleotide sequence ID" value="NZ_SMAK01000003.1"/>
</dbReference>
<dbReference type="OrthoDB" id="7870314at2"/>
<proteinExistence type="predicted"/>
<name>A0A4R3MDG0_9HYPH</name>
<organism evidence="1 2">
    <name type="scientific">Tepidamorphus gemmatus</name>
    <dbReference type="NCBI Taxonomy" id="747076"/>
    <lineage>
        <taxon>Bacteria</taxon>
        <taxon>Pseudomonadati</taxon>
        <taxon>Pseudomonadota</taxon>
        <taxon>Alphaproteobacteria</taxon>
        <taxon>Hyphomicrobiales</taxon>
        <taxon>Tepidamorphaceae</taxon>
        <taxon>Tepidamorphus</taxon>
    </lineage>
</organism>
<reference evidence="1 2" key="1">
    <citation type="submission" date="2019-03" db="EMBL/GenBank/DDBJ databases">
        <title>Genomic Encyclopedia of Type Strains, Phase IV (KMG-IV): sequencing the most valuable type-strain genomes for metagenomic binning, comparative biology and taxonomic classification.</title>
        <authorList>
            <person name="Goeker M."/>
        </authorList>
    </citation>
    <scope>NUCLEOTIDE SEQUENCE [LARGE SCALE GENOMIC DNA]</scope>
    <source>
        <strain evidence="1 2">DSM 19345</strain>
    </source>
</reference>
<dbReference type="EMBL" id="SMAK01000003">
    <property type="protein sequence ID" value="TCT11794.1"/>
    <property type="molecule type" value="Genomic_DNA"/>
</dbReference>
<evidence type="ECO:0000313" key="2">
    <source>
        <dbReference type="Proteomes" id="UP000295678"/>
    </source>
</evidence>
<dbReference type="Proteomes" id="UP000295678">
    <property type="component" value="Unassembled WGS sequence"/>
</dbReference>
<comment type="caution">
    <text evidence="1">The sequence shown here is derived from an EMBL/GenBank/DDBJ whole genome shotgun (WGS) entry which is preliminary data.</text>
</comment>